<evidence type="ECO:0000313" key="5">
    <source>
        <dbReference type="Proteomes" id="UP001317705"/>
    </source>
</evidence>
<dbReference type="InterPro" id="IPR011324">
    <property type="entry name" value="Cytotoxic_necrot_fac-like_cat"/>
</dbReference>
<dbReference type="HAMAP" id="MF_01440">
    <property type="entry name" value="CheD"/>
    <property type="match status" value="1"/>
</dbReference>
<dbReference type="InterPro" id="IPR038592">
    <property type="entry name" value="CheD-like_sf"/>
</dbReference>
<dbReference type="Proteomes" id="UP001317705">
    <property type="component" value="Chromosome"/>
</dbReference>
<dbReference type="CDD" id="cd16352">
    <property type="entry name" value="CheD"/>
    <property type="match status" value="1"/>
</dbReference>
<dbReference type="EC" id="3.5.1.44" evidence="3"/>
<dbReference type="InterPro" id="IPR005659">
    <property type="entry name" value="Chemorcpt_Glu_NH3ase_CheD"/>
</dbReference>
<keyword evidence="5" id="KW-1185">Reference proteome</keyword>
<comment type="similarity">
    <text evidence="3">Belongs to the CheD family.</text>
</comment>
<comment type="function">
    <text evidence="3">Probably deamidates glutamine residues to glutamate on methyl-accepting chemotaxis receptors (MCPs), playing an important role in chemotaxis.</text>
</comment>
<dbReference type="Gene3D" id="3.30.1330.200">
    <property type="match status" value="1"/>
</dbReference>
<dbReference type="Pfam" id="PF03975">
    <property type="entry name" value="CheD"/>
    <property type="match status" value="1"/>
</dbReference>
<keyword evidence="1 3" id="KW-0145">Chemotaxis</keyword>
<dbReference type="RefSeq" id="WP_282002934.1">
    <property type="nucleotide sequence ID" value="NZ_AP027151.1"/>
</dbReference>
<gene>
    <name evidence="4" type="primary">cheD2</name>
    <name evidence="3" type="synonym">cheD</name>
    <name evidence="4" type="ORF">GURASL_13890</name>
</gene>
<dbReference type="PANTHER" id="PTHR35147:SF1">
    <property type="entry name" value="CHEMORECEPTOR GLUTAMINE DEAMIDASE CHED-RELATED"/>
    <property type="match status" value="1"/>
</dbReference>
<reference evidence="4 5" key="1">
    <citation type="submission" date="2022-12" db="EMBL/GenBank/DDBJ databases">
        <title>Polyphasic characterization of Geotalea uranireducens NIT-SL11 newly isolated from a complex of sewage sludge and microbially reduced graphene oxide.</title>
        <authorList>
            <person name="Xie L."/>
            <person name="Yoshida N."/>
            <person name="Meng L."/>
        </authorList>
    </citation>
    <scope>NUCLEOTIDE SEQUENCE [LARGE SCALE GENOMIC DNA]</scope>
    <source>
        <strain evidence="4 5">NIT-SL11</strain>
    </source>
</reference>
<evidence type="ECO:0000256" key="3">
    <source>
        <dbReference type="HAMAP-Rule" id="MF_01440"/>
    </source>
</evidence>
<comment type="catalytic activity">
    <reaction evidence="3">
        <text>L-glutaminyl-[protein] + H2O = L-glutamyl-[protein] + NH4(+)</text>
        <dbReference type="Rhea" id="RHEA:16441"/>
        <dbReference type="Rhea" id="RHEA-COMP:10207"/>
        <dbReference type="Rhea" id="RHEA-COMP:10208"/>
        <dbReference type="ChEBI" id="CHEBI:15377"/>
        <dbReference type="ChEBI" id="CHEBI:28938"/>
        <dbReference type="ChEBI" id="CHEBI:29973"/>
        <dbReference type="ChEBI" id="CHEBI:30011"/>
        <dbReference type="EC" id="3.5.1.44"/>
    </reaction>
</comment>
<proteinExistence type="inferred from homology"/>
<dbReference type="SUPFAM" id="SSF64438">
    <property type="entry name" value="CNF1/YfiH-like putative cysteine hydrolases"/>
    <property type="match status" value="1"/>
</dbReference>
<accession>A0ABN6VQ54</accession>
<evidence type="ECO:0000256" key="1">
    <source>
        <dbReference type="ARBA" id="ARBA00022500"/>
    </source>
</evidence>
<keyword evidence="2 3" id="KW-0378">Hydrolase</keyword>
<dbReference type="EMBL" id="AP027151">
    <property type="protein sequence ID" value="BDV42466.1"/>
    <property type="molecule type" value="Genomic_DNA"/>
</dbReference>
<evidence type="ECO:0000313" key="4">
    <source>
        <dbReference type="EMBL" id="BDV42466.1"/>
    </source>
</evidence>
<dbReference type="PANTHER" id="PTHR35147">
    <property type="entry name" value="CHEMORECEPTOR GLUTAMINE DEAMIDASE CHED-RELATED"/>
    <property type="match status" value="1"/>
</dbReference>
<evidence type="ECO:0000256" key="2">
    <source>
        <dbReference type="ARBA" id="ARBA00022801"/>
    </source>
</evidence>
<organism evidence="4 5">
    <name type="scientific">Geotalea uraniireducens</name>
    <dbReference type="NCBI Taxonomy" id="351604"/>
    <lineage>
        <taxon>Bacteria</taxon>
        <taxon>Pseudomonadati</taxon>
        <taxon>Thermodesulfobacteriota</taxon>
        <taxon>Desulfuromonadia</taxon>
        <taxon>Geobacterales</taxon>
        <taxon>Geobacteraceae</taxon>
        <taxon>Geotalea</taxon>
    </lineage>
</organism>
<sequence>MNPLVTELPVIYLKPGEFYFSVEPSLVTTVLGSCVSVTMFDRTSRTAAICHALLPEGLQDDVFRYVDTSILRMLKVFAEQGIARQQLEVKLFGGSGMLGIVKTGTGKEGIGSRNIEIARQVLAAEGLTVTAADVGGVRGRKLFFYTHTGEVLLKRLRRDEQWAG</sequence>
<protein>
    <recommendedName>
        <fullName evidence="3">Probable chemoreceptor glutamine deamidase CheD</fullName>
        <ecNumber evidence="3">3.5.1.44</ecNumber>
    </recommendedName>
</protein>
<name>A0ABN6VQ54_9BACT</name>